<dbReference type="Proteomes" id="UP000472727">
    <property type="component" value="Unassembled WGS sequence"/>
</dbReference>
<organism evidence="1 2">
    <name type="scientific">Orbilia oligospora</name>
    <name type="common">Nematode-trapping fungus</name>
    <name type="synonym">Arthrobotrys oligospora</name>
    <dbReference type="NCBI Taxonomy" id="2813651"/>
    <lineage>
        <taxon>Eukaryota</taxon>
        <taxon>Fungi</taxon>
        <taxon>Dikarya</taxon>
        <taxon>Ascomycota</taxon>
        <taxon>Pezizomycotina</taxon>
        <taxon>Orbiliomycetes</taxon>
        <taxon>Orbiliales</taxon>
        <taxon>Orbiliaceae</taxon>
        <taxon>Orbilia</taxon>
    </lineage>
</organism>
<evidence type="ECO:0000313" key="2">
    <source>
        <dbReference type="Proteomes" id="UP000472727"/>
    </source>
</evidence>
<proteinExistence type="predicted"/>
<comment type="caution">
    <text evidence="1">The sequence shown here is derived from an EMBL/GenBank/DDBJ whole genome shotgun (WGS) entry which is preliminary data.</text>
</comment>
<reference evidence="1 2" key="1">
    <citation type="submission" date="2019-06" db="EMBL/GenBank/DDBJ databases">
        <authorList>
            <person name="Palmer J.M."/>
        </authorList>
    </citation>
    <scope>NUCLEOTIDE SEQUENCE [LARGE SCALE GENOMIC DNA]</scope>
    <source>
        <strain evidence="1 2">TWF106</strain>
    </source>
</reference>
<name>A0A7C8UF13_ORBOL</name>
<accession>A0A7C8UF13</accession>
<gene>
    <name evidence="1" type="ORF">TWF106_000477</name>
</gene>
<protein>
    <submittedName>
        <fullName evidence="1">Uncharacterized protein</fullName>
    </submittedName>
</protein>
<dbReference type="AlphaFoldDB" id="A0A7C8UF13"/>
<dbReference type="EMBL" id="WIWS01000102">
    <property type="protein sequence ID" value="KAF3207223.1"/>
    <property type="molecule type" value="Genomic_DNA"/>
</dbReference>
<sequence>MSLDDGLSSIYILRRIQMEGLSMVIIQVEDGEIINPYNFSPLLYRDSTDSDTKAFTFDCFVIAPGDVVSDYVGRLQRGPRTTVGRVWIINEVTNE</sequence>
<evidence type="ECO:0000313" key="1">
    <source>
        <dbReference type="EMBL" id="KAF3207223.1"/>
    </source>
</evidence>